<keyword evidence="3" id="KW-0805">Transcription regulation</keyword>
<dbReference type="InterPro" id="IPR004839">
    <property type="entry name" value="Aminotransferase_I/II_large"/>
</dbReference>
<keyword evidence="2" id="KW-0663">Pyridoxal phosphate</keyword>
<keyword evidence="7" id="KW-0032">Aminotransferase</keyword>
<keyword evidence="7" id="KW-0808">Transferase</keyword>
<dbReference type="EMBL" id="CP002810">
    <property type="protein sequence ID" value="AEG44633.1"/>
    <property type="molecule type" value="Genomic_DNA"/>
</dbReference>
<dbReference type="HOGENOM" id="CLU_017584_0_1_11"/>
<reference evidence="7 8" key="1">
    <citation type="submission" date="2011-05" db="EMBL/GenBank/DDBJ databases">
        <title>Complete sequence of Isoptericola variabilis 225.</title>
        <authorList>
            <consortium name="US DOE Joint Genome Institute"/>
            <person name="Lucas S."/>
            <person name="Han J."/>
            <person name="Lapidus A."/>
            <person name="Cheng J.-F."/>
            <person name="Goodwin L."/>
            <person name="Pitluck S."/>
            <person name="Peters L."/>
            <person name="Mikhailova N."/>
            <person name="Zeytun A."/>
            <person name="Han C."/>
            <person name="Tapia R."/>
            <person name="Land M."/>
            <person name="Hauser L."/>
            <person name="Kyrpides N."/>
            <person name="Ivanova N."/>
            <person name="Pagani I."/>
            <person name="Siebers A."/>
            <person name="Allgaier M."/>
            <person name="Thelen M."/>
            <person name="Hugenholtz P."/>
            <person name="Gladden J."/>
            <person name="Woyke T."/>
        </authorList>
    </citation>
    <scope>NUCLEOTIDE SEQUENCE [LARGE SCALE GENOMIC DNA]</scope>
    <source>
        <strain evidence="8">225</strain>
    </source>
</reference>
<accession>F6FX33</accession>
<dbReference type="InterPro" id="IPR036388">
    <property type="entry name" value="WH-like_DNA-bd_sf"/>
</dbReference>
<protein>
    <submittedName>
        <fullName evidence="7">Transcriptional regulator, GntR family with aminotransferase domain</fullName>
    </submittedName>
</protein>
<dbReference type="RefSeq" id="WP_013839025.1">
    <property type="nucleotide sequence ID" value="NC_015588.1"/>
</dbReference>
<proteinExistence type="inferred from homology"/>
<evidence type="ECO:0000256" key="2">
    <source>
        <dbReference type="ARBA" id="ARBA00022898"/>
    </source>
</evidence>
<organism evidence="8">
    <name type="scientific">Isoptericola variabilis (strain 225)</name>
    <dbReference type="NCBI Taxonomy" id="743718"/>
    <lineage>
        <taxon>Bacteria</taxon>
        <taxon>Bacillati</taxon>
        <taxon>Actinomycetota</taxon>
        <taxon>Actinomycetes</taxon>
        <taxon>Micrococcales</taxon>
        <taxon>Promicromonosporaceae</taxon>
        <taxon>Isoptericola</taxon>
    </lineage>
</organism>
<evidence type="ECO:0000256" key="4">
    <source>
        <dbReference type="ARBA" id="ARBA00023125"/>
    </source>
</evidence>
<comment type="similarity">
    <text evidence="1">In the C-terminal section; belongs to the class-I pyridoxal-phosphate-dependent aminotransferase family.</text>
</comment>
<evidence type="ECO:0000256" key="3">
    <source>
        <dbReference type="ARBA" id="ARBA00023015"/>
    </source>
</evidence>
<dbReference type="GO" id="GO:0008483">
    <property type="term" value="F:transaminase activity"/>
    <property type="evidence" value="ECO:0007669"/>
    <property type="project" value="UniProtKB-KW"/>
</dbReference>
<dbReference type="InterPro" id="IPR000524">
    <property type="entry name" value="Tscrpt_reg_HTH_GntR"/>
</dbReference>
<feature type="domain" description="HTH gntR-type" evidence="6">
    <location>
        <begin position="12"/>
        <end position="80"/>
    </location>
</feature>
<dbReference type="PROSITE" id="PS50949">
    <property type="entry name" value="HTH_GNTR"/>
    <property type="match status" value="1"/>
</dbReference>
<dbReference type="Proteomes" id="UP000009236">
    <property type="component" value="Chromosome"/>
</dbReference>
<dbReference type="SMART" id="SM00345">
    <property type="entry name" value="HTH_GNTR"/>
    <property type="match status" value="1"/>
</dbReference>
<keyword evidence="4" id="KW-0238">DNA-binding</keyword>
<sequence length="466" mass="49927">MTELFVDPADPRPLTQQLYEQLRSAVVEGRLAPGARLTPTRRAAAELGVSRSTVAEAYARLVAEGYVEGRRGGGSVVAAVATTPPQTARDATALVPAARTRGLRPYEPEPAPGVAWDLRPGVVDDDLFRASAWRRCLARAAAETTGHYTDPAGTPELRAALAHWVTRSRGVVAVPDQVVVTAGAGHATDLVARTLLDPPAVVAVEEPGYPPVVELLRHHGHHVVGVPVDDQGIVVDAIPRDVRLVYVTPSHQYPLGMVMSRPRRAELLAWASRARAAIVEDDYDSEFRHTARPLEPLQRLDRDGRVIYVGTFSKSLSPGLRLGFAVVPRGLASAVASVRQTVDWSPPLASQAALTAFVTEGHLDRHLRRCRTVYRERQHLVRTQLERLLPPGCAVLPAHAGLHLAVTTPHHDAVQRLRSSSPSLRAGSLARTYLFSDPVPGLLVGFGGVPTAAVPTAVGALTAALA</sequence>
<dbReference type="PANTHER" id="PTHR46577:SF1">
    <property type="entry name" value="HTH-TYPE TRANSCRIPTIONAL REGULATORY PROTEIN GABR"/>
    <property type="match status" value="1"/>
</dbReference>
<dbReference type="PANTHER" id="PTHR46577">
    <property type="entry name" value="HTH-TYPE TRANSCRIPTIONAL REGULATORY PROTEIN GABR"/>
    <property type="match status" value="1"/>
</dbReference>
<keyword evidence="5" id="KW-0804">Transcription</keyword>
<dbReference type="GO" id="GO:0030170">
    <property type="term" value="F:pyridoxal phosphate binding"/>
    <property type="evidence" value="ECO:0007669"/>
    <property type="project" value="InterPro"/>
</dbReference>
<dbReference type="eggNOG" id="COG1167">
    <property type="taxonomic scope" value="Bacteria"/>
</dbReference>
<dbReference type="InterPro" id="IPR036390">
    <property type="entry name" value="WH_DNA-bd_sf"/>
</dbReference>
<dbReference type="InterPro" id="IPR051446">
    <property type="entry name" value="HTH_trans_reg/aminotransferase"/>
</dbReference>
<dbReference type="Gene3D" id="3.40.640.10">
    <property type="entry name" value="Type I PLP-dependent aspartate aminotransferase-like (Major domain)"/>
    <property type="match status" value="1"/>
</dbReference>
<dbReference type="PRINTS" id="PR00035">
    <property type="entry name" value="HTHGNTR"/>
</dbReference>
<dbReference type="CDD" id="cd00609">
    <property type="entry name" value="AAT_like"/>
    <property type="match status" value="1"/>
</dbReference>
<dbReference type="KEGG" id="iva:Isova_1890"/>
<dbReference type="AlphaFoldDB" id="F6FX33"/>
<dbReference type="SUPFAM" id="SSF53383">
    <property type="entry name" value="PLP-dependent transferases"/>
    <property type="match status" value="1"/>
</dbReference>
<evidence type="ECO:0000256" key="5">
    <source>
        <dbReference type="ARBA" id="ARBA00023163"/>
    </source>
</evidence>
<dbReference type="STRING" id="743718.Isova_1890"/>
<dbReference type="GO" id="GO:0003700">
    <property type="term" value="F:DNA-binding transcription factor activity"/>
    <property type="evidence" value="ECO:0007669"/>
    <property type="project" value="InterPro"/>
</dbReference>
<name>F6FX33_ISOV2</name>
<dbReference type="SUPFAM" id="SSF46785">
    <property type="entry name" value="Winged helix' DNA-binding domain"/>
    <property type="match status" value="1"/>
</dbReference>
<evidence type="ECO:0000259" key="6">
    <source>
        <dbReference type="PROSITE" id="PS50949"/>
    </source>
</evidence>
<dbReference type="GO" id="GO:0003677">
    <property type="term" value="F:DNA binding"/>
    <property type="evidence" value="ECO:0007669"/>
    <property type="project" value="UniProtKB-KW"/>
</dbReference>
<dbReference type="Pfam" id="PF00155">
    <property type="entry name" value="Aminotran_1_2"/>
    <property type="match status" value="1"/>
</dbReference>
<evidence type="ECO:0000313" key="7">
    <source>
        <dbReference type="EMBL" id="AEG44633.1"/>
    </source>
</evidence>
<dbReference type="InterPro" id="IPR015424">
    <property type="entry name" value="PyrdxlP-dep_Trfase"/>
</dbReference>
<dbReference type="Pfam" id="PF00392">
    <property type="entry name" value="GntR"/>
    <property type="match status" value="1"/>
</dbReference>
<dbReference type="Gene3D" id="1.10.10.10">
    <property type="entry name" value="Winged helix-like DNA-binding domain superfamily/Winged helix DNA-binding domain"/>
    <property type="match status" value="1"/>
</dbReference>
<keyword evidence="8" id="KW-1185">Reference proteome</keyword>
<evidence type="ECO:0000313" key="8">
    <source>
        <dbReference type="Proteomes" id="UP000009236"/>
    </source>
</evidence>
<dbReference type="InterPro" id="IPR015421">
    <property type="entry name" value="PyrdxlP-dep_Trfase_major"/>
</dbReference>
<dbReference type="CDD" id="cd07377">
    <property type="entry name" value="WHTH_GntR"/>
    <property type="match status" value="1"/>
</dbReference>
<evidence type="ECO:0000256" key="1">
    <source>
        <dbReference type="ARBA" id="ARBA00005384"/>
    </source>
</evidence>
<gene>
    <name evidence="7" type="ordered locus">Isova_1890</name>
</gene>